<feature type="region of interest" description="Disordered" evidence="1">
    <location>
        <begin position="1656"/>
        <end position="1675"/>
    </location>
</feature>
<feature type="compositionally biased region" description="Basic and acidic residues" evidence="1">
    <location>
        <begin position="952"/>
        <end position="963"/>
    </location>
</feature>
<dbReference type="Proteomes" id="UP001214638">
    <property type="component" value="Unassembled WGS sequence"/>
</dbReference>
<gene>
    <name evidence="3" type="ORF">BdWA1_003629</name>
</gene>
<keyword evidence="2" id="KW-0812">Transmembrane</keyword>
<keyword evidence="2" id="KW-1133">Transmembrane helix</keyword>
<dbReference type="KEGG" id="bdw:94337926"/>
<feature type="transmembrane region" description="Helical" evidence="2">
    <location>
        <begin position="4194"/>
        <end position="4222"/>
    </location>
</feature>
<feature type="transmembrane region" description="Helical" evidence="2">
    <location>
        <begin position="103"/>
        <end position="126"/>
    </location>
</feature>
<feature type="transmembrane region" description="Helical" evidence="2">
    <location>
        <begin position="4274"/>
        <end position="4294"/>
    </location>
</feature>
<feature type="region of interest" description="Disordered" evidence="1">
    <location>
        <begin position="952"/>
        <end position="971"/>
    </location>
</feature>
<sequence>MASAKMHENKVKDFHPNSMMSIEFHGITLTFCTLSGEGFKLDGYPIKGGFSMKMEYAPAGIFTRSTALWRKKNSDKHDLSWDKLSQPQIDPSKCSCSILSDPLFGTVFGAICLTISIVQFIIALFISQGYYDGFQSYMDAVRSGFSWPTQYDNVVNSVFWQGYPSTPTLGTYEAVSGCFLNAIGPSFFADDFSGGAVQSVRVLVGTRNVPNTQLRNVEFCIQELNQDLSVKFENRVLSLDSGSDCKLKVSLHAKINLVGVKWAQPDTTKENGDPEKGDSDPEITVINSAYNTMLDELISPDANSDSSKTTMDKKRKNIIDAIKDVCQDCCCNRKDDEYCVKPTDISQAVKQVCANCCCKQPGPCVDSSKIMNKVKELCQNCCCKQKDCCGTEGVENLINKFACCILRDVQSYVEGQKGNNNCQNTACKTECCNYSRVTSQIAELCPSSDLKTMVQTCINCNGGHSTGKCCCGTKETGCNCCKQVKEKLEGCDCTYCQIKDAVEDLKNDNCCPSPLTCCNGDANKCVKASDIYDKVMDVCGCKTELDKIKTQVKDLCKQCNQNNCCDASKIQSDIQDICNDCDCKQRKDTCCNETQINEKVKKVIKEKCTCKKNKCCFNGVQNGTISNTAEQTKLKNIAKNIFKYFRPPIAHETGVMTLKSTTDIELEFLSSSSNEKITVDTKNKNVLKIPKQAFKDLMASFQIPQVKVTTFHKNTMLSIHFEEISLTFQKLNGTGFEIDGYPINGTFLMQLGYQPIGPYTKNTANWRNKTSDKSKHDLSWSIDNHYPQIDKNKCSCSILSNPLFGTVFGAICLTISIVQFIIALFVSQGYYDGFQSYMDAVRSGFSWPTQYDNVVSSIFCGCFLNAIGPSFFADDFSGGSVQSVRVLVGTQNVNGTSFRQVEFCIEQLEKDLSVKFENRVLSLDSKSVCKLKVSLAAKIVLYGVKWAQPDVSKENGDPDKNGSDSDSDITDINSAHNKMLEQLVTPTINNLAITNNDHKAVMDKKRKNIIDAIKAVCKDCCCNMTAEQYCIQPTDISEAVKQVCANCCCKNKDPCVDSSKIMEHVNKLCVDCCCKKQDCCNTKEVLSQIGDFCVCVIKEAKEKLENCTCDKCSSCKENCIDKGKLMKEIEQLCSCDKAKKVVENSAQNCDSCKGSGGSGCQCCQEAKKQFESCSCMACDLKRVIDDLQGSGENGSNKCCNNSSCPCSSDSDSNCRTKEAVLSALNAYCKCKDQVKQIKEKINGLCKHCNKNKCCDVTNIQSDIEQLCNSCPCKTQKKCCNENEIKSKVQQVIEKHCTCKKNKCCFNGVQNGDLSNKTDEQTKLKKIALTIFKYFRPPIAYTTGLMTLKSKTDIDLDFSSNSSSDDKITVDTSKNSLKIPKKAFQTIMASSQIVQGLVIVYHPNSMMSINFEEIILSFPKLCNEGFKIDGFPIHHDFSMKIQYGPAGPYTRPTANWRNKNSDKSKHELSWSLSYPQIDKNKCSCSILSDPLFGTVFGAICLTISIVQFIIALFVSQGYYDGFQSYMDAVRSGFSWPTQYDNVVSSIFWWLGIGVRNGTQLLLVHINTYDYFKTSIRISISPTLGTYEAVRVQVGTQNVNGTSFRQVEFCIEQLEKDLSVKFENRVLSLDSKSVCKLKVSLAAKIVLYGVKWAQPDVSKENGDPDKNGSDSDSDITDINSAHNKMLEQLVTPTINNLAITNNDHKAVMDKKRKNIIDAIKAVCKDCCCNRAEDYCIKPTDIVEQIKQVCASCCCKSDKPCVDSGKIMDEVNKLCVDCCCKKQDCCNTKEVLSQIGDFCVCVIKEAKEKLENCTCDKCSSCKENCIDKTKLMKEILKLCSCDNARIQLEEAAQNCDSCKGSGGSCQCCQEIQKKFKDCPCMACNLKRVIDEIQGSGENGSNCCDSSSCSCSSDSNSNCRKRTDVLKALNAYCKCKDQVKQIKEKIEKLCKQCNKNTCCDSSLIQNDIQKICNSCPCKQKKCCNESEINKKVQQVIESSCKCRVNKCCFRDITDGDLSSHSKEQAKLKNIAKAIFKYFRPPIAYETGVMTLESTTETELEFSSGGDEKITVDTSKNVLNTLKIPKQAFKDLMASAKMHENKVKDFHPNSMMSIEFHGITLTFCTLSGEGFKLDGYPIKGGFSMKMEYAPAGIFTRSTALWRKKNSDKHDLSWDKLSQPQIDPSKCSCSILSDPLFGTVFGAICLTISIVQFIIALFISQGYYDGFQSYMDAVRSGFSWPTQYDNVVNSVFWQGYPSTPTLGTYEAVSGCFLNAIGPSFFADDFSGGAVQSVRVLVGTRNVPNTQLRNVEFCIQELNQDLSVKFENRVLSLDSGSDCKLKVSLHAKINLVGVKWAQPDTTKDNGDPDKNDSDIDSGNKAINSAYNTMLEELVSPDANSDSSKKSILDAKRKNIIEAIKDVCKDCCCNRNEYCIQPTDISEAVKQVCASCCCKNKDPCVDSSKIMDEVKKLCQDCCCKKDDCCNTEGVLSQIEDFCVCLIKEAKEKLENCTCSGCSTCQENCIDKQELKKEILKLCSCSEAKKVVEQAAQNCSGCSGGSGCECCEAAKKQFESCPCMACDLQQVIDEIKGSGENGSKKCCSDSSCPCSSDSNSNCRTKDAVLDALKTYCKCDTQVKQIKEKVKDLCKQCNKNTCCDSSLIQSAIQKLCNSCPCKTHPKCCNENEIKQKVKDVIEKHCTCKKNKCCFRDITDGDLSSHSAEQNKLKNIALAIFKYFRPPIAHSTGLMTLKSTADIDLQFSSGSSNEKITVDTSKNVLKIPKQAFKDLMACTKIHSNIVTTFHKNTMLSIHFEEISLTFQKLNGTGFEIDGYPINGTFSMQLGYQPIGPFTKNSANMRKKTENEPKKHDLSWSIDNHYPQIDKNKCSCSILSDPLFGTVFGAICLTISIVQFIIALFVSQGYYDGFQSYMDAVRSGFSWPTQYDNVASSIFCGCFLNAIGPSFFADAFSGGAVQAVRVQVASSGSSRQVDFSIEQIGDLSVKFENRVLSLDSGSDCKLKVSLHAKINLVGVKWAQPDVSKENGDPEKGDSDSEITVINSAHNTMLDELISPDANSDSSKKSILDAKRQKIIEAIKEVCKSCCCNRKEDEFCIKPDDVSKAVKQVCANCCCKSTEPCVDSSKIMDEVKKLCVDCCCKKDDCCGTKEVLSQIGDFCVCVIKEAKEKLENCTCSGCSSCQENCIDKQKLMKEIEQLCSCDKAKKVVEQAPQKCSGCSGSGSCQCCEAAKKQFESCPCMACNLKKVIDDIKQEDGSNCCSDPSCSCSSGSNCRKRTDVLSALNAYCKCKDQVKQIKEKIEKLCKQCNKNTCCDSSLIQNDIQKICNSCPCKQKKCCNESEIKSKVQQVIESSCKCRVNKCCFNGIQNGDLSKKTAEKEKLKNIALAIFKYFRPPIAHSTGLMTLKSTADIDLQFSSGSSSSQDNITVDAKNKNVLKIPKQAFKDLMASTKINQVKVTTFHKNTMLSIHFEEISLTFQKLNGTGFEIDGYPINGTFSMQLGYQPIGPFTKNSANMRKKTENEPKKHNLSWGISSNHPRIDPSKCSCSILSDPLFGTVFGAICLTISIVQFIIALFVSQGYYDGFQSYMDAVGISSTPTLGTYAAVRNVEFCIEQIGDLTVNFENRVLSLDSGSDCKLKVGLHAKIVLYGVKWFEPDTMKWNGGGSDDSVVDDAYSSTLGQLISPSIGGKSINTDSTQINTMDEKRLNIINAIKEVCKSCCCNRTAEQYCIQPTDISEAVKQVCANCCCKNKDPCVDSSKIMEHVNKLCQNCCCKKDDCCGTKEVLSQIGEFCVCLIKDAKEKLENCTCDSCSSCQGNCIDKTKLKKEILKLCSCSEAKKVVEQAPQKCDSCKGSGSCQCCQEIQKQFESCPCMACDLQQVIDEIKQEDGSNCCSDPSCSCSSGSNCRKRTDVLSALNTYCKCKDQVKQIKEKIEKLCKQCNKNTCCDVKKIEKDIQDICNDCDCKKKKCCNESEINKKVQQVIDEKCTCRKNKCCFRDITDGDLSDNTKKAEKEKLKNIALAIFKYFRPPIAHSTGLMTLKSTADIDLQFSSGSSSSQDNITVDAKNKNVLKIPKQAFKDLMASSQIPQVKVTTFHKNTMLSIHFEEISLTFQKLNGTGFEIDGYPINGTFSMQLGYQPIGPYTKNTANWRNKTSDKSKHDLSWSIGGNYPRIDPSKCSCSILSDPLFGTVFGAICLTISIVQFIIALFVSQGYYDGFQSYMDAVRSGFSWPTQYDNVVSSIFCMLMSFGICVGISSTPTLGTYAAVSIYLQYAFTFFLSGCFLNAIGPSFFADSFAGGSVQSVRVQVGSSGSQRHVEFSIELLKQDLSVKFENRVLSLDSKSVCKLKVSLAAKINLVGVKWFQPDVSKENGDPDKNGSDSDSDITVINSAYNTMLEELVSPSSSGDASKKKILDGKRKNIIEAIKDVCKDCCCNRNEYCIQPTDISEAVKQVCASCCCKSDKSCVDSSKIMEHVNKLCQNCCCKKDDCCGTKEVLSQIGDFCVCVIKEAKEKLENCTCSEVDEGNPETLFMFRS</sequence>
<dbReference type="GeneID" id="94337926"/>
<organism evidence="3 4">
    <name type="scientific">Babesia duncani</name>
    <dbReference type="NCBI Taxonomy" id="323732"/>
    <lineage>
        <taxon>Eukaryota</taxon>
        <taxon>Sar</taxon>
        <taxon>Alveolata</taxon>
        <taxon>Apicomplexa</taxon>
        <taxon>Aconoidasida</taxon>
        <taxon>Piroplasmida</taxon>
        <taxon>Babesiidae</taxon>
        <taxon>Babesia</taxon>
    </lineage>
</organism>
<feature type="transmembrane region" description="Helical" evidence="2">
    <location>
        <begin position="4242"/>
        <end position="4262"/>
    </location>
</feature>
<feature type="compositionally biased region" description="Basic and acidic residues" evidence="1">
    <location>
        <begin position="1656"/>
        <end position="1667"/>
    </location>
</feature>
<keyword evidence="2" id="KW-0472">Membrane</keyword>
<reference evidence="3" key="1">
    <citation type="journal article" date="2023" name="Nat. Microbiol.">
        <title>Babesia duncani multi-omics identifies virulence factors and drug targets.</title>
        <authorList>
            <person name="Singh P."/>
            <person name="Lonardi S."/>
            <person name="Liang Q."/>
            <person name="Vydyam P."/>
            <person name="Khabirova E."/>
            <person name="Fang T."/>
            <person name="Gihaz S."/>
            <person name="Thekkiniath J."/>
            <person name="Munshi M."/>
            <person name="Abel S."/>
            <person name="Ciampossin L."/>
            <person name="Batugedara G."/>
            <person name="Gupta M."/>
            <person name="Lu X.M."/>
            <person name="Lenz T."/>
            <person name="Chakravarty S."/>
            <person name="Cornillot E."/>
            <person name="Hu Y."/>
            <person name="Ma W."/>
            <person name="Gonzalez L.M."/>
            <person name="Sanchez S."/>
            <person name="Estrada K."/>
            <person name="Sanchez-Flores A."/>
            <person name="Montero E."/>
            <person name="Harb O.S."/>
            <person name="Le Roch K.G."/>
            <person name="Mamoun C.B."/>
        </authorList>
    </citation>
    <scope>NUCLEOTIDE SEQUENCE</scope>
    <source>
        <strain evidence="3">WA1</strain>
    </source>
</reference>
<accession>A0AAD9PHR1</accession>
<evidence type="ECO:0000313" key="4">
    <source>
        <dbReference type="Proteomes" id="UP001214638"/>
    </source>
</evidence>
<evidence type="ECO:0000256" key="1">
    <source>
        <dbReference type="SAM" id="MobiDB-lite"/>
    </source>
</evidence>
<proteinExistence type="predicted"/>
<dbReference type="RefSeq" id="XP_067801742.1">
    <property type="nucleotide sequence ID" value="XM_067948639.1"/>
</dbReference>
<comment type="caution">
    <text evidence="3">The sequence shown here is derived from an EMBL/GenBank/DDBJ whole genome shotgun (WGS) entry which is preliminary data.</text>
</comment>
<evidence type="ECO:0000256" key="2">
    <source>
        <dbReference type="SAM" id="Phobius"/>
    </source>
</evidence>
<dbReference type="EMBL" id="JALLKP010000029">
    <property type="protein sequence ID" value="KAK2194899.1"/>
    <property type="molecule type" value="Genomic_DNA"/>
</dbReference>
<name>A0AAD9PHR1_9APIC</name>
<evidence type="ECO:0000313" key="3">
    <source>
        <dbReference type="EMBL" id="KAK2194899.1"/>
    </source>
</evidence>
<feature type="transmembrane region" description="Helical" evidence="2">
    <location>
        <begin position="3560"/>
        <end position="3583"/>
    </location>
</feature>
<protein>
    <submittedName>
        <fullName evidence="3">Uncharacterized protein</fullName>
    </submittedName>
</protein>
<keyword evidence="4" id="KW-1185">Reference proteome</keyword>